<sequence>MSFVRLLIVVISVLISLSALADTPALQHAKVYTSGIDLSRYWVSEKLDGVRGYWNGRRLLTRSGQPINAPMWFVSVLPDYPLDGELWIARGQFEQISGLVRRMHTEDAEWVDVKYMLFDLPEHVGMFSARVEAMSALIKRVDKPWVSMIPQSRFSSESDVMTELDRVVALGGEGLMLHRDDAYYRSGRTNALLKLKPWADAEARVVAHLPGNGKYQHKLGALLVETPEGIRFKLGSGFSDAQRSRPPEIGRWVTYKYTGLTKNGVPRFASFLRLYSSD</sequence>
<evidence type="ECO:0000256" key="4">
    <source>
        <dbReference type="ARBA" id="ARBA00023204"/>
    </source>
</evidence>
<protein>
    <submittedName>
        <fullName evidence="7">DNA ligase</fullName>
    </submittedName>
</protein>
<dbReference type="GO" id="GO:0006281">
    <property type="term" value="P:DNA repair"/>
    <property type="evidence" value="ECO:0007669"/>
    <property type="project" value="UniProtKB-KW"/>
</dbReference>
<dbReference type="InterPro" id="IPR050326">
    <property type="entry name" value="NAD_dep_DNA_ligaseB"/>
</dbReference>
<evidence type="ECO:0000313" key="8">
    <source>
        <dbReference type="Proteomes" id="UP000640333"/>
    </source>
</evidence>
<evidence type="ECO:0000259" key="6">
    <source>
        <dbReference type="Pfam" id="PF14743"/>
    </source>
</evidence>
<organism evidence="7 8">
    <name type="scientific">Pontibacterium sinense</name>
    <dbReference type="NCBI Taxonomy" id="2781979"/>
    <lineage>
        <taxon>Bacteria</taxon>
        <taxon>Pseudomonadati</taxon>
        <taxon>Pseudomonadota</taxon>
        <taxon>Gammaproteobacteria</taxon>
        <taxon>Oceanospirillales</taxon>
        <taxon>Oceanospirillaceae</taxon>
        <taxon>Pontibacterium</taxon>
    </lineage>
</organism>
<dbReference type="GO" id="GO:0016874">
    <property type="term" value="F:ligase activity"/>
    <property type="evidence" value="ECO:0007669"/>
    <property type="project" value="UniProtKB-KW"/>
</dbReference>
<dbReference type="Pfam" id="PF14743">
    <property type="entry name" value="DNA_ligase_OB_2"/>
    <property type="match status" value="1"/>
</dbReference>
<dbReference type="NCBIfam" id="NF006592">
    <property type="entry name" value="PRK09125.1"/>
    <property type="match status" value="1"/>
</dbReference>
<keyword evidence="8" id="KW-1185">Reference proteome</keyword>
<dbReference type="SUPFAM" id="SSF50249">
    <property type="entry name" value="Nucleic acid-binding proteins"/>
    <property type="match status" value="1"/>
</dbReference>
<keyword evidence="2" id="KW-0235">DNA replication</keyword>
<dbReference type="Gene3D" id="3.30.470.30">
    <property type="entry name" value="DNA ligase/mRNA capping enzyme"/>
    <property type="match status" value="1"/>
</dbReference>
<dbReference type="InterPro" id="IPR029319">
    <property type="entry name" value="DNA_ligase_OB"/>
</dbReference>
<dbReference type="InterPro" id="IPR012340">
    <property type="entry name" value="NA-bd_OB-fold"/>
</dbReference>
<dbReference type="Gene3D" id="2.40.50.140">
    <property type="entry name" value="Nucleic acid-binding proteins"/>
    <property type="match status" value="1"/>
</dbReference>
<reference evidence="7" key="1">
    <citation type="submission" date="2020-10" db="EMBL/GenBank/DDBJ databases">
        <title>Bacterium isolated from coastal waters sediment.</title>
        <authorList>
            <person name="Chen R.-J."/>
            <person name="Lu D.-C."/>
            <person name="Zhu K.-L."/>
            <person name="Du Z.-J."/>
        </authorList>
    </citation>
    <scope>NUCLEOTIDE SEQUENCE</scope>
    <source>
        <strain evidence="7">N1Y112</strain>
    </source>
</reference>
<dbReference type="GO" id="GO:0006260">
    <property type="term" value="P:DNA replication"/>
    <property type="evidence" value="ECO:0007669"/>
    <property type="project" value="UniProtKB-KW"/>
</dbReference>
<evidence type="ECO:0000256" key="1">
    <source>
        <dbReference type="ARBA" id="ARBA00022598"/>
    </source>
</evidence>
<dbReference type="PANTHER" id="PTHR47810">
    <property type="entry name" value="DNA LIGASE"/>
    <property type="match status" value="1"/>
</dbReference>
<evidence type="ECO:0000313" key="7">
    <source>
        <dbReference type="EMBL" id="MBE9398386.1"/>
    </source>
</evidence>
<feature type="domain" description="DNA ligase OB-like" evidence="6">
    <location>
        <begin position="210"/>
        <end position="274"/>
    </location>
</feature>
<dbReference type="SUPFAM" id="SSF56091">
    <property type="entry name" value="DNA ligase/mRNA capping enzyme, catalytic domain"/>
    <property type="match status" value="1"/>
</dbReference>
<gene>
    <name evidence="7" type="ORF">IOQ59_14085</name>
</gene>
<keyword evidence="5" id="KW-0732">Signal</keyword>
<proteinExistence type="predicted"/>
<keyword evidence="3" id="KW-0227">DNA damage</keyword>
<evidence type="ECO:0000256" key="5">
    <source>
        <dbReference type="SAM" id="SignalP"/>
    </source>
</evidence>
<dbReference type="PANTHER" id="PTHR47810:SF1">
    <property type="entry name" value="DNA LIGASE B"/>
    <property type="match status" value="1"/>
</dbReference>
<name>A0A8J7KAS9_9GAMM</name>
<accession>A0A8J7KAS9</accession>
<keyword evidence="4" id="KW-0234">DNA repair</keyword>
<dbReference type="RefSeq" id="WP_193954021.1">
    <property type="nucleotide sequence ID" value="NZ_JADEYS010000014.1"/>
</dbReference>
<dbReference type="Proteomes" id="UP000640333">
    <property type="component" value="Unassembled WGS sequence"/>
</dbReference>
<dbReference type="EMBL" id="JADEYS010000014">
    <property type="protein sequence ID" value="MBE9398386.1"/>
    <property type="molecule type" value="Genomic_DNA"/>
</dbReference>
<dbReference type="CDD" id="cd07896">
    <property type="entry name" value="Adenylation_kDNA_ligase_like"/>
    <property type="match status" value="1"/>
</dbReference>
<evidence type="ECO:0000256" key="2">
    <source>
        <dbReference type="ARBA" id="ARBA00022705"/>
    </source>
</evidence>
<feature type="chain" id="PRO_5035265933" evidence="5">
    <location>
        <begin position="22"/>
        <end position="278"/>
    </location>
</feature>
<comment type="caution">
    <text evidence="7">The sequence shown here is derived from an EMBL/GenBank/DDBJ whole genome shotgun (WGS) entry which is preliminary data.</text>
</comment>
<dbReference type="AlphaFoldDB" id="A0A8J7KAS9"/>
<keyword evidence="1 7" id="KW-0436">Ligase</keyword>
<dbReference type="Gene3D" id="3.30.1490.70">
    <property type="match status" value="1"/>
</dbReference>
<dbReference type="CDD" id="cd08041">
    <property type="entry name" value="OBF_kDNA_ligase_like"/>
    <property type="match status" value="1"/>
</dbReference>
<evidence type="ECO:0000256" key="3">
    <source>
        <dbReference type="ARBA" id="ARBA00022763"/>
    </source>
</evidence>
<feature type="signal peptide" evidence="5">
    <location>
        <begin position="1"/>
        <end position="21"/>
    </location>
</feature>